<evidence type="ECO:0000313" key="3">
    <source>
        <dbReference type="Proteomes" id="UP000076532"/>
    </source>
</evidence>
<sequence length="540" mass="56656">MEEVVLRRNSCAAVGGLRGSVVWESTRAKRFGVLYVVRILVGTRRSRPRSGGSHRRAPNTARYQNCRPNAAVLPVQLTYSNSSAGPSLKGMTQITLGYQSQVLRYPTPAVWVRSSVGSSWETNVGLAGAPAEGGTQGEPGREKVLAPGRRAGRTRKSRGAVLVSSVAHLTLSVPGTWGYGHVEVLAPAAVDDEGPARTGAVTHVPERVPPALTVSVYTLTGRQALGVFDDCRSSPRASRVLEVARVEAAQVAVAQGARALEVARVVLVAARVGARRRPAGPRRPGVLVVARAVAAAQGREVLPAPALDAALVALQVVAGVAAHAAPRRARVGARGARVQVAGAVGVGRGAHAPAQARRLQRAAPEPPGPARPRLRPRLPQVPRDVRTHIKMTHYNYHLKYGNDTWSLVGHRGLPLCEEGLVVLVSVQLRPAVPDCEPFSGLENTLVCRRHVGGVLAVVPTGEAVTNRRSEPLPARVVPPLYAAAVEVRGEGASARRLAGGGAAKVVRRGAAHLALEARAVGRGRGAAGQAAPHLQAMNKT</sequence>
<reference evidence="2 3" key="1">
    <citation type="journal article" date="2016" name="Mol. Biol. Evol.">
        <title>Comparative Genomics of Early-Diverging Mushroom-Forming Fungi Provides Insights into the Origins of Lignocellulose Decay Capabilities.</title>
        <authorList>
            <person name="Nagy L.G."/>
            <person name="Riley R."/>
            <person name="Tritt A."/>
            <person name="Adam C."/>
            <person name="Daum C."/>
            <person name="Floudas D."/>
            <person name="Sun H."/>
            <person name="Yadav J.S."/>
            <person name="Pangilinan J."/>
            <person name="Larsson K.H."/>
            <person name="Matsuura K."/>
            <person name="Barry K."/>
            <person name="Labutti K."/>
            <person name="Kuo R."/>
            <person name="Ohm R.A."/>
            <person name="Bhattacharya S.S."/>
            <person name="Shirouzu T."/>
            <person name="Yoshinaga Y."/>
            <person name="Martin F.M."/>
            <person name="Grigoriev I.V."/>
            <person name="Hibbett D.S."/>
        </authorList>
    </citation>
    <scope>NUCLEOTIDE SEQUENCE [LARGE SCALE GENOMIC DNA]</scope>
    <source>
        <strain evidence="2 3">CBS 109695</strain>
    </source>
</reference>
<feature type="region of interest" description="Disordered" evidence="1">
    <location>
        <begin position="128"/>
        <end position="152"/>
    </location>
</feature>
<evidence type="ECO:0000256" key="1">
    <source>
        <dbReference type="SAM" id="MobiDB-lite"/>
    </source>
</evidence>
<dbReference type="AlphaFoldDB" id="A0A166CKX0"/>
<protein>
    <submittedName>
        <fullName evidence="2">Uncharacterized protein</fullName>
    </submittedName>
</protein>
<dbReference type="EMBL" id="KV417628">
    <property type="protein sequence ID" value="KZP13765.1"/>
    <property type="molecule type" value="Genomic_DNA"/>
</dbReference>
<evidence type="ECO:0000313" key="2">
    <source>
        <dbReference type="EMBL" id="KZP13765.1"/>
    </source>
</evidence>
<accession>A0A166CKX0</accession>
<dbReference type="Proteomes" id="UP000076532">
    <property type="component" value="Unassembled WGS sequence"/>
</dbReference>
<proteinExistence type="predicted"/>
<name>A0A166CKX0_9AGAM</name>
<gene>
    <name evidence="2" type="ORF">FIBSPDRAFT_897198</name>
</gene>
<feature type="compositionally biased region" description="Low complexity" evidence="1">
    <location>
        <begin position="353"/>
        <end position="363"/>
    </location>
</feature>
<organism evidence="2 3">
    <name type="scientific">Athelia psychrophila</name>
    <dbReference type="NCBI Taxonomy" id="1759441"/>
    <lineage>
        <taxon>Eukaryota</taxon>
        <taxon>Fungi</taxon>
        <taxon>Dikarya</taxon>
        <taxon>Basidiomycota</taxon>
        <taxon>Agaricomycotina</taxon>
        <taxon>Agaricomycetes</taxon>
        <taxon>Agaricomycetidae</taxon>
        <taxon>Atheliales</taxon>
        <taxon>Atheliaceae</taxon>
        <taxon>Athelia</taxon>
    </lineage>
</organism>
<feature type="region of interest" description="Disordered" evidence="1">
    <location>
        <begin position="353"/>
        <end position="377"/>
    </location>
</feature>
<keyword evidence="3" id="KW-1185">Reference proteome</keyword>